<dbReference type="RefSeq" id="WP_345679542.1">
    <property type="nucleotide sequence ID" value="NZ_BAABHS010000032.1"/>
</dbReference>
<sequence length="377" mass="39187">MDFNLTEDQNALAGLAGEIFEARSTHDRMKQLKASGLEFDADLWRQVADSGLAGAVIDEKHDGGGLGMVGLALLLEQQGRFTAQVPLLDTLVYGLLPLLQFGSEDAIAADLPALLDGSRIVAGALAETGNGLPGTPKTTAREADGGYVLDGVKRAVPWAQVANRILVTANLDGTTAVFVVDPAADGVTVEAAPTTAPWASGNVVLAGAAAQPVGDVADGPATAAWIVDRARVALAALQVGVCAQGVTRTVDYVKTREQFGVPLSTKQGVMMRAADAYMDTEAIRVTALEAAWRMDQGEAATEQALVARWWASEGGKRVVHACQHLHGGMGSDIDHPIHRHFLWGRQIDATLGTGIQQLATLGALFASGAGNSKGVGA</sequence>
<evidence type="ECO:0000256" key="2">
    <source>
        <dbReference type="ARBA" id="ARBA00009347"/>
    </source>
</evidence>
<name>A0ABP9I4I5_9ACTN</name>
<feature type="domain" description="Acyl-CoA dehydrogenase/oxidase N-terminal" evidence="7">
    <location>
        <begin position="6"/>
        <end position="117"/>
    </location>
</feature>
<dbReference type="PANTHER" id="PTHR43884:SF20">
    <property type="entry name" value="ACYL-COA DEHYDROGENASE FADE28"/>
    <property type="match status" value="1"/>
</dbReference>
<dbReference type="Gene3D" id="2.40.110.10">
    <property type="entry name" value="Butyryl-CoA Dehydrogenase, subunit A, domain 2"/>
    <property type="match status" value="1"/>
</dbReference>
<dbReference type="InterPro" id="IPR046373">
    <property type="entry name" value="Acyl-CoA_Oxase/DH_mid-dom_sf"/>
</dbReference>
<accession>A0ABP9I4I5</accession>
<keyword evidence="3" id="KW-0285">Flavoprotein</keyword>
<evidence type="ECO:0000256" key="4">
    <source>
        <dbReference type="ARBA" id="ARBA00022827"/>
    </source>
</evidence>
<comment type="caution">
    <text evidence="8">The sequence shown here is derived from an EMBL/GenBank/DDBJ whole genome shotgun (WGS) entry which is preliminary data.</text>
</comment>
<evidence type="ECO:0000256" key="3">
    <source>
        <dbReference type="ARBA" id="ARBA00022630"/>
    </source>
</evidence>
<dbReference type="InterPro" id="IPR009075">
    <property type="entry name" value="AcylCo_DH/oxidase_C"/>
</dbReference>
<organism evidence="8 9">
    <name type="scientific">Yinghuangia aomiensis</name>
    <dbReference type="NCBI Taxonomy" id="676205"/>
    <lineage>
        <taxon>Bacteria</taxon>
        <taxon>Bacillati</taxon>
        <taxon>Actinomycetota</taxon>
        <taxon>Actinomycetes</taxon>
        <taxon>Kitasatosporales</taxon>
        <taxon>Streptomycetaceae</taxon>
        <taxon>Yinghuangia</taxon>
    </lineage>
</organism>
<keyword evidence="4" id="KW-0274">FAD</keyword>
<feature type="domain" description="Acyl-CoA dehydrogenase/oxidase C-terminal" evidence="6">
    <location>
        <begin position="219"/>
        <end position="353"/>
    </location>
</feature>
<evidence type="ECO:0000313" key="8">
    <source>
        <dbReference type="EMBL" id="GAA4986921.1"/>
    </source>
</evidence>
<dbReference type="Proteomes" id="UP001500466">
    <property type="component" value="Unassembled WGS sequence"/>
</dbReference>
<dbReference type="Gene3D" id="1.10.540.10">
    <property type="entry name" value="Acyl-CoA dehydrogenase/oxidase, N-terminal domain"/>
    <property type="match status" value="1"/>
</dbReference>
<evidence type="ECO:0000313" key="9">
    <source>
        <dbReference type="Proteomes" id="UP001500466"/>
    </source>
</evidence>
<gene>
    <name evidence="8" type="ORF">GCM10023205_67020</name>
</gene>
<dbReference type="EMBL" id="BAABHS010000032">
    <property type="protein sequence ID" value="GAA4986921.1"/>
    <property type="molecule type" value="Genomic_DNA"/>
</dbReference>
<dbReference type="InterPro" id="IPR009100">
    <property type="entry name" value="AcylCoA_DH/oxidase_NM_dom_sf"/>
</dbReference>
<dbReference type="InterPro" id="IPR037069">
    <property type="entry name" value="AcylCoA_DH/ox_N_sf"/>
</dbReference>
<keyword evidence="5" id="KW-0560">Oxidoreductase</keyword>
<keyword evidence="9" id="KW-1185">Reference proteome</keyword>
<comment type="similarity">
    <text evidence="2">Belongs to the acyl-CoA dehydrogenase family.</text>
</comment>
<evidence type="ECO:0000256" key="5">
    <source>
        <dbReference type="ARBA" id="ARBA00023002"/>
    </source>
</evidence>
<evidence type="ECO:0000259" key="7">
    <source>
        <dbReference type="Pfam" id="PF02771"/>
    </source>
</evidence>
<dbReference type="SUPFAM" id="SSF56645">
    <property type="entry name" value="Acyl-CoA dehydrogenase NM domain-like"/>
    <property type="match status" value="1"/>
</dbReference>
<dbReference type="Pfam" id="PF02771">
    <property type="entry name" value="Acyl-CoA_dh_N"/>
    <property type="match status" value="1"/>
</dbReference>
<dbReference type="InterPro" id="IPR013786">
    <property type="entry name" value="AcylCoA_DH/ox_N"/>
</dbReference>
<dbReference type="InterPro" id="IPR036250">
    <property type="entry name" value="AcylCo_DH-like_C"/>
</dbReference>
<dbReference type="Pfam" id="PF00441">
    <property type="entry name" value="Acyl-CoA_dh_1"/>
    <property type="match status" value="1"/>
</dbReference>
<dbReference type="SUPFAM" id="SSF47203">
    <property type="entry name" value="Acyl-CoA dehydrogenase C-terminal domain-like"/>
    <property type="match status" value="1"/>
</dbReference>
<protein>
    <submittedName>
        <fullName evidence="8">Acyl-CoA dehydrogenase family protein</fullName>
    </submittedName>
</protein>
<proteinExistence type="inferred from homology"/>
<comment type="cofactor">
    <cofactor evidence="1">
        <name>FAD</name>
        <dbReference type="ChEBI" id="CHEBI:57692"/>
    </cofactor>
</comment>
<dbReference type="PANTHER" id="PTHR43884">
    <property type="entry name" value="ACYL-COA DEHYDROGENASE"/>
    <property type="match status" value="1"/>
</dbReference>
<evidence type="ECO:0000259" key="6">
    <source>
        <dbReference type="Pfam" id="PF00441"/>
    </source>
</evidence>
<dbReference type="Gene3D" id="1.20.140.10">
    <property type="entry name" value="Butyryl-CoA Dehydrogenase, subunit A, domain 3"/>
    <property type="match status" value="1"/>
</dbReference>
<evidence type="ECO:0000256" key="1">
    <source>
        <dbReference type="ARBA" id="ARBA00001974"/>
    </source>
</evidence>
<reference evidence="9" key="1">
    <citation type="journal article" date="2019" name="Int. J. Syst. Evol. Microbiol.">
        <title>The Global Catalogue of Microorganisms (GCM) 10K type strain sequencing project: providing services to taxonomists for standard genome sequencing and annotation.</title>
        <authorList>
            <consortium name="The Broad Institute Genomics Platform"/>
            <consortium name="The Broad Institute Genome Sequencing Center for Infectious Disease"/>
            <person name="Wu L."/>
            <person name="Ma J."/>
        </authorList>
    </citation>
    <scope>NUCLEOTIDE SEQUENCE [LARGE SCALE GENOMIC DNA]</scope>
    <source>
        <strain evidence="9">JCM 17986</strain>
    </source>
</reference>